<proteinExistence type="predicted"/>
<dbReference type="Pfam" id="PF21806">
    <property type="entry name" value="DUF6879"/>
    <property type="match status" value="1"/>
</dbReference>
<sequence length="225" mass="24725">MPDLGDLFDDFRQEAFRLETLDDYSQSGSVDAYRLFLDGRERPADYNDDWLAEVRAHTDAGRRMYRVHVVRRPLTPYLRFELGWGYRTNATAGEEFFILDVTDRPNPLPDGVGDFWLFDSTTPAQFHYSQDGKFLGADVLPDDRPTSSPTTGEPSTSSTGTLLWLTLSRSRTGGQSTGSEPFRAGCGAAGAAGSLGEGGQGRCPRRCHVCQQAQQGGDGQARADC</sequence>
<organism evidence="3 4">
    <name type="scientific">Streptomyces aurantiacus JA 4570</name>
    <dbReference type="NCBI Taxonomy" id="1286094"/>
    <lineage>
        <taxon>Bacteria</taxon>
        <taxon>Bacillati</taxon>
        <taxon>Actinomycetota</taxon>
        <taxon>Actinomycetes</taxon>
        <taxon>Kitasatosporales</taxon>
        <taxon>Streptomycetaceae</taxon>
        <taxon>Streptomyces</taxon>
        <taxon>Streptomyces aurantiacus group</taxon>
    </lineage>
</organism>
<evidence type="ECO:0000313" key="4">
    <source>
        <dbReference type="Proteomes" id="UP000014629"/>
    </source>
</evidence>
<dbReference type="AlphaFoldDB" id="S3ZI65"/>
<accession>S3ZI65</accession>
<evidence type="ECO:0000256" key="1">
    <source>
        <dbReference type="SAM" id="MobiDB-lite"/>
    </source>
</evidence>
<reference evidence="3 4" key="1">
    <citation type="submission" date="2013-02" db="EMBL/GenBank/DDBJ databases">
        <title>Draft Genome Sequence of Streptomyces aurantiacus, Which Produces Setomimycin.</title>
        <authorList>
            <person name="Gruening B.A."/>
            <person name="Praeg A."/>
            <person name="Erxleben A."/>
            <person name="Guenther S."/>
            <person name="Mueller M."/>
        </authorList>
    </citation>
    <scope>NUCLEOTIDE SEQUENCE [LARGE SCALE GENOMIC DNA]</scope>
    <source>
        <strain evidence="3 4">JA 4570</strain>
    </source>
</reference>
<dbReference type="Proteomes" id="UP000014629">
    <property type="component" value="Unassembled WGS sequence"/>
</dbReference>
<feature type="region of interest" description="Disordered" evidence="1">
    <location>
        <begin position="137"/>
        <end position="162"/>
    </location>
</feature>
<evidence type="ECO:0000313" key="3">
    <source>
        <dbReference type="EMBL" id="EPH42379.1"/>
    </source>
</evidence>
<feature type="compositionally biased region" description="Low complexity" evidence="1">
    <location>
        <begin position="146"/>
        <end position="162"/>
    </location>
</feature>
<dbReference type="InterPro" id="IPR049244">
    <property type="entry name" value="DUF6879"/>
</dbReference>
<protein>
    <recommendedName>
        <fullName evidence="2">DUF6879 domain-containing protein</fullName>
    </recommendedName>
</protein>
<gene>
    <name evidence="3" type="ORF">STRAU_4554</name>
</gene>
<dbReference type="EMBL" id="AOPZ01000232">
    <property type="protein sequence ID" value="EPH42379.1"/>
    <property type="molecule type" value="Genomic_DNA"/>
</dbReference>
<evidence type="ECO:0000259" key="2">
    <source>
        <dbReference type="Pfam" id="PF21806"/>
    </source>
</evidence>
<comment type="caution">
    <text evidence="3">The sequence shown here is derived from an EMBL/GenBank/DDBJ whole genome shotgun (WGS) entry which is preliminary data.</text>
</comment>
<keyword evidence="4" id="KW-1185">Reference proteome</keyword>
<dbReference type="PATRIC" id="fig|1286094.4.peg.4501"/>
<name>S3ZI65_9ACTN</name>
<feature type="domain" description="DUF6879" evidence="2">
    <location>
        <begin position="3"/>
        <end position="143"/>
    </location>
</feature>